<proteinExistence type="predicted"/>
<protein>
    <submittedName>
        <fullName evidence="2">UDPGT domain-containing protein</fullName>
    </submittedName>
</protein>
<accession>A0A1Q3APA6</accession>
<dbReference type="Proteomes" id="UP000187406">
    <property type="component" value="Unassembled WGS sequence"/>
</dbReference>
<dbReference type="InParanoid" id="A0A1Q3APA6"/>
<sequence>DLATQKIIFDIMLRNNRTVKVADWVICNSANDLEPAPFTSTPEIIPIRPLLASSRWIRKHSRILRWLLGTSADPSIACFLSNCGWGSTLEGLSNGVPCLSWPYSGDQFINESYICDVWNMGLKFERNESGIIRQGEIKDKVEQVLGDDKFESMAPQLKEMPMRSMTEGGDSHKNFNNFIKWTKA</sequence>
<dbReference type="AlphaFoldDB" id="A0A1Q3APA6"/>
<evidence type="ECO:0000313" key="3">
    <source>
        <dbReference type="Proteomes" id="UP000187406"/>
    </source>
</evidence>
<dbReference type="OrthoDB" id="5835829at2759"/>
<dbReference type="Pfam" id="PF00201">
    <property type="entry name" value="UDPGT"/>
    <property type="match status" value="1"/>
</dbReference>
<dbReference type="Gene3D" id="3.40.50.2000">
    <property type="entry name" value="Glycogen Phosphorylase B"/>
    <property type="match status" value="1"/>
</dbReference>
<feature type="non-terminal residue" evidence="2">
    <location>
        <position position="1"/>
    </location>
</feature>
<reference evidence="3" key="1">
    <citation type="submission" date="2016-04" db="EMBL/GenBank/DDBJ databases">
        <title>Cephalotus genome sequencing.</title>
        <authorList>
            <person name="Fukushima K."/>
            <person name="Hasebe M."/>
            <person name="Fang X."/>
        </authorList>
    </citation>
    <scope>NUCLEOTIDE SEQUENCE [LARGE SCALE GENOMIC DNA]</scope>
    <source>
        <strain evidence="3">cv. St1</strain>
    </source>
</reference>
<dbReference type="SUPFAM" id="SSF53756">
    <property type="entry name" value="UDP-Glycosyltransferase/glycogen phosphorylase"/>
    <property type="match status" value="1"/>
</dbReference>
<keyword evidence="1" id="KW-0808">Transferase</keyword>
<gene>
    <name evidence="2" type="ORF">CFOL_v3_01118</name>
</gene>
<dbReference type="EMBL" id="BDDD01000035">
    <property type="protein sequence ID" value="GAV57581.1"/>
    <property type="molecule type" value="Genomic_DNA"/>
</dbReference>
<evidence type="ECO:0000256" key="1">
    <source>
        <dbReference type="ARBA" id="ARBA00022679"/>
    </source>
</evidence>
<evidence type="ECO:0000313" key="2">
    <source>
        <dbReference type="EMBL" id="GAV57581.1"/>
    </source>
</evidence>
<dbReference type="GO" id="GO:0008194">
    <property type="term" value="F:UDP-glycosyltransferase activity"/>
    <property type="evidence" value="ECO:0007669"/>
    <property type="project" value="InterPro"/>
</dbReference>
<keyword evidence="3" id="KW-1185">Reference proteome</keyword>
<dbReference type="PANTHER" id="PTHR48045">
    <property type="entry name" value="UDP-GLYCOSYLTRANSFERASE 72B1"/>
    <property type="match status" value="1"/>
</dbReference>
<name>A0A1Q3APA6_CEPFO</name>
<organism evidence="2 3">
    <name type="scientific">Cephalotus follicularis</name>
    <name type="common">Albany pitcher plant</name>
    <dbReference type="NCBI Taxonomy" id="3775"/>
    <lineage>
        <taxon>Eukaryota</taxon>
        <taxon>Viridiplantae</taxon>
        <taxon>Streptophyta</taxon>
        <taxon>Embryophyta</taxon>
        <taxon>Tracheophyta</taxon>
        <taxon>Spermatophyta</taxon>
        <taxon>Magnoliopsida</taxon>
        <taxon>eudicotyledons</taxon>
        <taxon>Gunneridae</taxon>
        <taxon>Pentapetalae</taxon>
        <taxon>rosids</taxon>
        <taxon>fabids</taxon>
        <taxon>Oxalidales</taxon>
        <taxon>Cephalotaceae</taxon>
        <taxon>Cephalotus</taxon>
    </lineage>
</organism>
<dbReference type="InterPro" id="IPR002213">
    <property type="entry name" value="UDP_glucos_trans"/>
</dbReference>
<comment type="caution">
    <text evidence="2">The sequence shown here is derived from an EMBL/GenBank/DDBJ whole genome shotgun (WGS) entry which is preliminary data.</text>
</comment>
<dbReference type="PANTHER" id="PTHR48045:SF21">
    <property type="entry name" value="UDP-GLYCOSYLTRANSFERASE 83A1"/>
    <property type="match status" value="1"/>
</dbReference>